<evidence type="ECO:0000313" key="3">
    <source>
        <dbReference type="Proteomes" id="UP001174909"/>
    </source>
</evidence>
<accession>A0AA35S291</accession>
<dbReference type="AlphaFoldDB" id="A0AA35S291"/>
<evidence type="ECO:0000256" key="1">
    <source>
        <dbReference type="SAM" id="Phobius"/>
    </source>
</evidence>
<reference evidence="2" key="1">
    <citation type="submission" date="2023-03" db="EMBL/GenBank/DDBJ databases">
        <authorList>
            <person name="Steffen K."/>
            <person name="Cardenas P."/>
        </authorList>
    </citation>
    <scope>NUCLEOTIDE SEQUENCE</scope>
</reference>
<keyword evidence="3" id="KW-1185">Reference proteome</keyword>
<protein>
    <submittedName>
        <fullName evidence="2">Uncharacterized protein</fullName>
    </submittedName>
</protein>
<keyword evidence="1" id="KW-0812">Transmembrane</keyword>
<name>A0AA35S291_GEOBA</name>
<gene>
    <name evidence="2" type="ORF">GBAR_LOCUS12994</name>
</gene>
<evidence type="ECO:0000313" key="2">
    <source>
        <dbReference type="EMBL" id="CAI8022080.1"/>
    </source>
</evidence>
<keyword evidence="1" id="KW-1133">Transmembrane helix</keyword>
<feature type="transmembrane region" description="Helical" evidence="1">
    <location>
        <begin position="42"/>
        <end position="65"/>
    </location>
</feature>
<comment type="caution">
    <text evidence="2">The sequence shown here is derived from an EMBL/GenBank/DDBJ whole genome shotgun (WGS) entry which is preliminary data.</text>
</comment>
<dbReference type="Proteomes" id="UP001174909">
    <property type="component" value="Unassembled WGS sequence"/>
</dbReference>
<sequence length="73" mass="8103">MFFGLCVLQQSPRMAGVQWSGCLQSADYETIGISNHAGLSVAFYHLVCHLTLCLYVTSVFMGFYLHWSPSNAP</sequence>
<keyword evidence="1" id="KW-0472">Membrane</keyword>
<feature type="non-terminal residue" evidence="2">
    <location>
        <position position="1"/>
    </location>
</feature>
<proteinExistence type="predicted"/>
<organism evidence="2 3">
    <name type="scientific">Geodia barretti</name>
    <name type="common">Barrett's horny sponge</name>
    <dbReference type="NCBI Taxonomy" id="519541"/>
    <lineage>
        <taxon>Eukaryota</taxon>
        <taxon>Metazoa</taxon>
        <taxon>Porifera</taxon>
        <taxon>Demospongiae</taxon>
        <taxon>Heteroscleromorpha</taxon>
        <taxon>Tetractinellida</taxon>
        <taxon>Astrophorina</taxon>
        <taxon>Geodiidae</taxon>
        <taxon>Geodia</taxon>
    </lineage>
</organism>
<dbReference type="EMBL" id="CASHTH010001935">
    <property type="protein sequence ID" value="CAI8022080.1"/>
    <property type="molecule type" value="Genomic_DNA"/>
</dbReference>